<dbReference type="KEGG" id="mros:EHO51_07095"/>
<evidence type="ECO:0000313" key="3">
    <source>
        <dbReference type="Proteomes" id="UP000273982"/>
    </source>
</evidence>
<dbReference type="Proteomes" id="UP000273982">
    <property type="component" value="Chromosome"/>
</dbReference>
<dbReference type="RefSeq" id="WP_029651514.1">
    <property type="nucleotide sequence ID" value="NZ_CP034086.1"/>
</dbReference>
<dbReference type="Pfam" id="PF10722">
    <property type="entry name" value="YbjN"/>
    <property type="match status" value="1"/>
</dbReference>
<dbReference type="InterPro" id="IPR019660">
    <property type="entry name" value="Put_sensory_transdc_reg_YbjN"/>
</dbReference>
<dbReference type="EMBL" id="CP044328">
    <property type="protein sequence ID" value="QGM92692.1"/>
    <property type="molecule type" value="Genomic_DNA"/>
</dbReference>
<proteinExistence type="predicted"/>
<accession>A0A3G8M3H9</accession>
<evidence type="ECO:0000313" key="4">
    <source>
        <dbReference type="Proteomes" id="UP000424673"/>
    </source>
</evidence>
<evidence type="ECO:0008006" key="5">
    <source>
        <dbReference type="Google" id="ProtNLM"/>
    </source>
</evidence>
<evidence type="ECO:0000313" key="2">
    <source>
        <dbReference type="EMBL" id="QGM92692.1"/>
    </source>
</evidence>
<reference evidence="4" key="2">
    <citation type="submission" date="2019-09" db="EMBL/GenBank/DDBJ databases">
        <title>Isolation and complete genome sequencing of Methylocystis species.</title>
        <authorList>
            <person name="Rumah B.L."/>
            <person name="Stead C.E."/>
            <person name="Stevens B.C."/>
            <person name="Minton N.P."/>
            <person name="Grosse-Honebrink A."/>
            <person name="Zhang Y."/>
        </authorList>
    </citation>
    <scope>NUCLEOTIDE SEQUENCE [LARGE SCALE GENOMIC DNA]</scope>
    <source>
        <strain evidence="4">BRCS1</strain>
    </source>
</reference>
<reference evidence="2 4" key="3">
    <citation type="journal article" date="2021" name="AMB Express">
        <title>Isolation and characterisation of Methylocystis spp. for poly-3-hydroxybutyrate production using waste methane feedstocks.</title>
        <authorList>
            <person name="Rumah B.L."/>
            <person name="Stead C.E."/>
            <person name="Claxton Stevens B.H."/>
            <person name="Minton N.P."/>
            <person name="Grosse-Honebrink A."/>
            <person name="Zhang Y."/>
        </authorList>
    </citation>
    <scope>NUCLEOTIDE SEQUENCE [LARGE SCALE GENOMIC DNA]</scope>
    <source>
        <strain evidence="2 4">BRCS1</strain>
    </source>
</reference>
<protein>
    <recommendedName>
        <fullName evidence="5">YbjN domain-containing protein</fullName>
    </recommendedName>
</protein>
<keyword evidence="4" id="KW-1185">Reference proteome</keyword>
<name>A0A3G8M3H9_9HYPH</name>
<sequence length="167" mass="18743">MLIATEKETERAEHPVDVVEQLAATNDWSFDRDDEDEISISVAGAWTEYHVAFTWLPQLETLHVSCAFDLKAPERRRGELMSLVNAINEQMWIGHFDFWPKEGVAMHRHGLILTGGAQPSATQCAALLDNALQACERHYQAFQFVLWAGKNAKEALATANFETKGEA</sequence>
<dbReference type="Proteomes" id="UP000424673">
    <property type="component" value="Chromosome"/>
</dbReference>
<dbReference type="AlphaFoldDB" id="A0A3G8M3H9"/>
<organism evidence="1 3">
    <name type="scientific">Methylocystis rosea</name>
    <dbReference type="NCBI Taxonomy" id="173366"/>
    <lineage>
        <taxon>Bacteria</taxon>
        <taxon>Pseudomonadati</taxon>
        <taxon>Pseudomonadota</taxon>
        <taxon>Alphaproteobacteria</taxon>
        <taxon>Hyphomicrobiales</taxon>
        <taxon>Methylocystaceae</taxon>
        <taxon>Methylocystis</taxon>
    </lineage>
</organism>
<reference evidence="1 3" key="1">
    <citation type="submission" date="2018-11" db="EMBL/GenBank/DDBJ databases">
        <title>Genome squencing of methanotrophic bacteria isolated from alkaline groundwater in Korea.</title>
        <authorList>
            <person name="Nguyen L.N."/>
        </authorList>
    </citation>
    <scope>NUCLEOTIDE SEQUENCE [LARGE SCALE GENOMIC DNA]</scope>
    <source>
        <strain evidence="1 3">GW6</strain>
    </source>
</reference>
<evidence type="ECO:0000313" key="1">
    <source>
        <dbReference type="EMBL" id="AZG76513.1"/>
    </source>
</evidence>
<dbReference type="CDD" id="cd17033">
    <property type="entry name" value="DR1245-like"/>
    <property type="match status" value="1"/>
</dbReference>
<gene>
    <name evidence="1" type="ORF">EHO51_07095</name>
    <name evidence="2" type="ORF">F7D13_00860</name>
</gene>
<dbReference type="EMBL" id="CP034086">
    <property type="protein sequence ID" value="AZG76513.1"/>
    <property type="molecule type" value="Genomic_DNA"/>
</dbReference>